<dbReference type="NCBIfam" id="TIGR02604">
    <property type="entry name" value="Piru_Ver_Nterm"/>
    <property type="match status" value="1"/>
</dbReference>
<dbReference type="Gene3D" id="2.60.40.420">
    <property type="entry name" value="Cupredoxins - blue copper proteins"/>
    <property type="match status" value="1"/>
</dbReference>
<evidence type="ECO:0000256" key="4">
    <source>
        <dbReference type="ARBA" id="ARBA00023008"/>
    </source>
</evidence>
<dbReference type="PROSITE" id="PS00196">
    <property type="entry name" value="COPPER_BLUE"/>
    <property type="match status" value="1"/>
</dbReference>
<keyword evidence="1" id="KW-0813">Transport</keyword>
<dbReference type="PANTHER" id="PTHR33546">
    <property type="entry name" value="LARGE, MULTIFUNCTIONAL SECRETED PROTEIN-RELATED"/>
    <property type="match status" value="1"/>
</dbReference>
<dbReference type="Gene3D" id="2.120.10.30">
    <property type="entry name" value="TolB, C-terminal domain"/>
    <property type="match status" value="1"/>
</dbReference>
<feature type="domain" description="DUF7133" evidence="7">
    <location>
        <begin position="283"/>
        <end position="674"/>
    </location>
</feature>
<feature type="domain" description="Blue (type 1) copper" evidence="5">
    <location>
        <begin position="1065"/>
        <end position="1183"/>
    </location>
</feature>
<evidence type="ECO:0000313" key="9">
    <source>
        <dbReference type="Proteomes" id="UP001378956"/>
    </source>
</evidence>
<protein>
    <submittedName>
        <fullName evidence="8">PVC-type heme-binding CxxCH protein</fullName>
    </submittedName>
</protein>
<dbReference type="SUPFAM" id="SSF49503">
    <property type="entry name" value="Cupredoxins"/>
    <property type="match status" value="1"/>
</dbReference>
<feature type="domain" description="ThuA-like" evidence="6">
    <location>
        <begin position="51"/>
        <end position="241"/>
    </location>
</feature>
<dbReference type="SUPFAM" id="SSF52317">
    <property type="entry name" value="Class I glutamine amidotransferase-like"/>
    <property type="match status" value="1"/>
</dbReference>
<dbReference type="CDD" id="cd04233">
    <property type="entry name" value="Auracyanin"/>
    <property type="match status" value="1"/>
</dbReference>
<evidence type="ECO:0000256" key="2">
    <source>
        <dbReference type="ARBA" id="ARBA00022723"/>
    </source>
</evidence>
<keyword evidence="3" id="KW-0249">Electron transport</keyword>
<keyword evidence="4" id="KW-0186">Copper</keyword>
<name>A0ABU8NNH2_9SPHI</name>
<dbReference type="SUPFAM" id="SSF48371">
    <property type="entry name" value="ARM repeat"/>
    <property type="match status" value="1"/>
</dbReference>
<dbReference type="PANTHER" id="PTHR33546:SF1">
    <property type="entry name" value="LARGE, MULTIFUNCTIONAL SECRETED PROTEIN"/>
    <property type="match status" value="1"/>
</dbReference>
<dbReference type="InterPro" id="IPR055557">
    <property type="entry name" value="DUF7133"/>
</dbReference>
<dbReference type="Pfam" id="PF06283">
    <property type="entry name" value="ThuA"/>
    <property type="match status" value="1"/>
</dbReference>
<reference evidence="8 9" key="1">
    <citation type="submission" date="2024-03" db="EMBL/GenBank/DDBJ databases">
        <title>Sequence of Lycoming College Course Isolates.</title>
        <authorList>
            <person name="Plotts O."/>
            <person name="Newman J."/>
        </authorList>
    </citation>
    <scope>NUCLEOTIDE SEQUENCE [LARGE SCALE GENOMIC DNA]</scope>
    <source>
        <strain evidence="8 9">CJB-3</strain>
    </source>
</reference>
<dbReference type="EMBL" id="JBBEUB010000005">
    <property type="protein sequence ID" value="MEJ2903807.1"/>
    <property type="molecule type" value="Genomic_DNA"/>
</dbReference>
<dbReference type="InterPro" id="IPR029010">
    <property type="entry name" value="ThuA-like"/>
</dbReference>
<dbReference type="Pfam" id="PF00127">
    <property type="entry name" value="Copper-bind"/>
    <property type="match status" value="1"/>
</dbReference>
<dbReference type="InterPro" id="IPR016024">
    <property type="entry name" value="ARM-type_fold"/>
</dbReference>
<dbReference type="RefSeq" id="WP_337716970.1">
    <property type="nucleotide sequence ID" value="NZ_JBBEUB010000005.1"/>
</dbReference>
<keyword evidence="2" id="KW-0479">Metal-binding</keyword>
<dbReference type="Pfam" id="PF23500">
    <property type="entry name" value="DUF7133"/>
    <property type="match status" value="1"/>
</dbReference>
<proteinExistence type="predicted"/>
<comment type="caution">
    <text evidence="8">The sequence shown here is derived from an EMBL/GenBank/DDBJ whole genome shotgun (WGS) entry which is preliminary data.</text>
</comment>
<evidence type="ECO:0000313" key="8">
    <source>
        <dbReference type="EMBL" id="MEJ2903807.1"/>
    </source>
</evidence>
<dbReference type="InterPro" id="IPR011989">
    <property type="entry name" value="ARM-like"/>
</dbReference>
<dbReference type="SUPFAM" id="SSF63829">
    <property type="entry name" value="Calcium-dependent phosphotriesterase"/>
    <property type="match status" value="1"/>
</dbReference>
<dbReference type="Proteomes" id="UP001378956">
    <property type="component" value="Unassembled WGS sequence"/>
</dbReference>
<sequence length="1185" mass="130451">MRKTFFLLLFSAFLFQNCSNKTRVSGAAQGLTSSAKEAPRRAEILFLGNVSTHHDSGKYAPWLAIELFKSGVNLTYTTDLKDLNTENLSKYDGLIIYANHDTISVSQEQALKDFVENGKGLIPLHSASGCFKNSEWYIKAIGGQFASHGNGSFTAQIANPSHQVMKNITAFTTTDETYVHQKLNPDIVVLTERTEGARKEPYTWVRNEGKGRVFYTAYGHDDATWKNGNFLKLVRNGVLWAVGDKVEDQIARLKIPNMSIYPDTIADFTARHIVPKIQEGLTPEESLKLIQVPVDFDIKLFAAEPDITNPIAMAWDEKGRLWIVESVDYPNTFIETDGAANDRIKICEDTDGDGKADKFTVFADSLNIPTSIVFANDGVIISQAPNMVFLKDTNGDDKADVHEIVSTGWGKNDTHAGPSNLLYGFDNKIWGVVGFSGFNGQIEGVNTRFGQGVYRFKPDGKDFEYLAPTSNNTWGLGFSEDNNVFISTANNTHSAFYSMPASYTKRTLPGLNLNAVQKIDGHYDVHAMTPNLRQVDVVGGFTAAAGHHLYTARNFPKNYWNRIAFISEPTVKLIHNAIIEPDGAGFKEKDGWNFLASSDEWVGPVQAEVGPDGAVWVADWYNFVIQHNTFVPRQSPTEFILPLTLADQKLGQGNALISNLRDLDRGRIYRVIYKKAKPYTPISLSKNDTPGLLAALESDNMFWRITAQRLLVEKKDQSAIPALLKLVSDQKADEIGLNGSAVNALWTLNGMGVLDGKNAEATKVVVQALSSPVAGVRKAAIEVLPKNNHTIHLMQSSGILNDQNLNTRMAAILTLAALPESQETAKIIYEASFEAENEKDQWLSQALFAAALKNREGFLSVSKESGKKVSDSSLTWRLVNAVSQEVYVLDRGSSTQLSPDVAGKEIHFKATVTKARNSEFNGAIMAQGNKDNGYCLFIESGNLNMVVNQNGKSYTAVTKDSVPNRSFDVIASLETGGMITLEINGRKVADAKASGLFKNALKGSLRFVGDKESEDQKPFYNGMLPLKGETRNASLELKKAEPSGSKKAATATTIKNDGSKPVLIKIKVVKDLMQFDKNLFTVKAGQKLIFELENPDGMQHNMLIIKPGTLQKVGKAADDMLRDPQAAQKNYVPVMPEVLHATKLLNTGDVVTFDFTVPDVTGDYPFLCTFPGHWRGMNGIMRVVK</sequence>
<evidence type="ECO:0000259" key="6">
    <source>
        <dbReference type="Pfam" id="PF06283"/>
    </source>
</evidence>
<gene>
    <name evidence="8" type="ORF">WAE58_15280</name>
</gene>
<dbReference type="Gene3D" id="3.40.50.880">
    <property type="match status" value="1"/>
</dbReference>
<evidence type="ECO:0000259" key="7">
    <source>
        <dbReference type="Pfam" id="PF23500"/>
    </source>
</evidence>
<dbReference type="InterPro" id="IPR011042">
    <property type="entry name" value="6-blade_b-propeller_TolB-like"/>
</dbReference>
<dbReference type="InterPro" id="IPR000923">
    <property type="entry name" value="BlueCu_1"/>
</dbReference>
<accession>A0ABU8NNH2</accession>
<keyword evidence="9" id="KW-1185">Reference proteome</keyword>
<dbReference type="InterPro" id="IPR029062">
    <property type="entry name" value="Class_I_gatase-like"/>
</dbReference>
<dbReference type="InterPro" id="IPR028871">
    <property type="entry name" value="BlueCu_1_BS"/>
</dbReference>
<dbReference type="InterPro" id="IPR013428">
    <property type="entry name" value="Membrane-bound_put_N"/>
</dbReference>
<dbReference type="Gene3D" id="1.25.10.10">
    <property type="entry name" value="Leucine-rich Repeat Variant"/>
    <property type="match status" value="1"/>
</dbReference>
<organism evidence="8 9">
    <name type="scientific">Pedobacter panaciterrae</name>
    <dbReference type="NCBI Taxonomy" id="363849"/>
    <lineage>
        <taxon>Bacteria</taxon>
        <taxon>Pseudomonadati</taxon>
        <taxon>Bacteroidota</taxon>
        <taxon>Sphingobacteriia</taxon>
        <taxon>Sphingobacteriales</taxon>
        <taxon>Sphingobacteriaceae</taxon>
        <taxon>Pedobacter</taxon>
    </lineage>
</organism>
<evidence type="ECO:0000259" key="5">
    <source>
        <dbReference type="Pfam" id="PF00127"/>
    </source>
</evidence>
<dbReference type="InterPro" id="IPR008972">
    <property type="entry name" value="Cupredoxin"/>
</dbReference>
<evidence type="ECO:0000256" key="3">
    <source>
        <dbReference type="ARBA" id="ARBA00022982"/>
    </source>
</evidence>
<evidence type="ECO:0000256" key="1">
    <source>
        <dbReference type="ARBA" id="ARBA00022448"/>
    </source>
</evidence>